<keyword evidence="3 4" id="KW-0472">Membrane</keyword>
<evidence type="ECO:0008006" key="7">
    <source>
        <dbReference type="Google" id="ProtNLM"/>
    </source>
</evidence>
<sequence length="161" mass="18488">MKEDIESPPKEKDPKFIDHQKTIRYGWLSFLFASWLDPLMRLGYRRPLKEMDLYAMREKDRAAELLHILDPFWDGVRASLADPSVPMPSLFAVFRRHFFFTWVLSCILKGLSIACTLSVPTFVQQILNWLQKDPEDPPFMSSGVGLAFCLFALNVGGSLFG</sequence>
<keyword evidence="6" id="KW-1185">Reference proteome</keyword>
<evidence type="ECO:0000313" key="6">
    <source>
        <dbReference type="Proteomes" id="UP000269721"/>
    </source>
</evidence>
<dbReference type="SUPFAM" id="SSF90123">
    <property type="entry name" value="ABC transporter transmembrane region"/>
    <property type="match status" value="1"/>
</dbReference>
<feature type="transmembrane region" description="Helical" evidence="4">
    <location>
        <begin position="139"/>
        <end position="160"/>
    </location>
</feature>
<dbReference type="GO" id="GO:0005524">
    <property type="term" value="F:ATP binding"/>
    <property type="evidence" value="ECO:0007669"/>
    <property type="project" value="InterPro"/>
</dbReference>
<feature type="transmembrane region" description="Helical" evidence="4">
    <location>
        <begin position="98"/>
        <end position="119"/>
    </location>
</feature>
<keyword evidence="2 4" id="KW-1133">Transmembrane helix</keyword>
<keyword evidence="1 4" id="KW-0812">Transmembrane</keyword>
<gene>
    <name evidence="5" type="ORF">BDK51DRAFT_26137</name>
</gene>
<evidence type="ECO:0000313" key="5">
    <source>
        <dbReference type="EMBL" id="RKO91047.1"/>
    </source>
</evidence>
<dbReference type="GO" id="GO:0016020">
    <property type="term" value="C:membrane"/>
    <property type="evidence" value="ECO:0007669"/>
    <property type="project" value="InterPro"/>
</dbReference>
<evidence type="ECO:0000256" key="4">
    <source>
        <dbReference type="SAM" id="Phobius"/>
    </source>
</evidence>
<reference evidence="6" key="1">
    <citation type="journal article" date="2018" name="Nat. Microbiol.">
        <title>Leveraging single-cell genomics to expand the fungal tree of life.</title>
        <authorList>
            <person name="Ahrendt S.R."/>
            <person name="Quandt C.A."/>
            <person name="Ciobanu D."/>
            <person name="Clum A."/>
            <person name="Salamov A."/>
            <person name="Andreopoulos B."/>
            <person name="Cheng J.F."/>
            <person name="Woyke T."/>
            <person name="Pelin A."/>
            <person name="Henrissat B."/>
            <person name="Reynolds N.K."/>
            <person name="Benny G.L."/>
            <person name="Smith M.E."/>
            <person name="James T.Y."/>
            <person name="Grigoriev I.V."/>
        </authorList>
    </citation>
    <scope>NUCLEOTIDE SEQUENCE [LARGE SCALE GENOMIC DNA]</scope>
</reference>
<name>A0A4V1IRS2_9FUNG</name>
<organism evidence="5 6">
    <name type="scientific">Blyttiomyces helicus</name>
    <dbReference type="NCBI Taxonomy" id="388810"/>
    <lineage>
        <taxon>Eukaryota</taxon>
        <taxon>Fungi</taxon>
        <taxon>Fungi incertae sedis</taxon>
        <taxon>Chytridiomycota</taxon>
        <taxon>Chytridiomycota incertae sedis</taxon>
        <taxon>Chytridiomycetes</taxon>
        <taxon>Chytridiomycetes incertae sedis</taxon>
        <taxon>Blyttiomyces</taxon>
    </lineage>
</organism>
<accession>A0A4V1IRS2</accession>
<feature type="non-terminal residue" evidence="5">
    <location>
        <position position="161"/>
    </location>
</feature>
<protein>
    <recommendedName>
        <fullName evidence="7">ABC transmembrane type-1 domain-containing protein</fullName>
    </recommendedName>
</protein>
<evidence type="ECO:0000256" key="2">
    <source>
        <dbReference type="ARBA" id="ARBA00022989"/>
    </source>
</evidence>
<dbReference type="Proteomes" id="UP000269721">
    <property type="component" value="Unassembled WGS sequence"/>
</dbReference>
<dbReference type="InterPro" id="IPR036640">
    <property type="entry name" value="ABC1_TM_sf"/>
</dbReference>
<evidence type="ECO:0000256" key="3">
    <source>
        <dbReference type="ARBA" id="ARBA00023136"/>
    </source>
</evidence>
<dbReference type="AlphaFoldDB" id="A0A4V1IRS2"/>
<dbReference type="OrthoDB" id="2140346at2759"/>
<evidence type="ECO:0000256" key="1">
    <source>
        <dbReference type="ARBA" id="ARBA00022692"/>
    </source>
</evidence>
<dbReference type="EMBL" id="KZ995256">
    <property type="protein sequence ID" value="RKO91047.1"/>
    <property type="molecule type" value="Genomic_DNA"/>
</dbReference>
<proteinExistence type="predicted"/>